<dbReference type="InterPro" id="IPR036390">
    <property type="entry name" value="WH_DNA-bd_sf"/>
</dbReference>
<keyword evidence="1" id="KW-0805">Transcription regulation</keyword>
<dbReference type="CDD" id="cd12913">
    <property type="entry name" value="PDC1_MCP_like"/>
    <property type="match status" value="1"/>
</dbReference>
<dbReference type="GO" id="GO:0003677">
    <property type="term" value="F:DNA binding"/>
    <property type="evidence" value="ECO:0007669"/>
    <property type="project" value="UniProtKB-KW"/>
</dbReference>
<evidence type="ECO:0000256" key="2">
    <source>
        <dbReference type="ARBA" id="ARBA00023125"/>
    </source>
</evidence>
<gene>
    <name evidence="5" type="ORF">GORHZ_045_00200</name>
</gene>
<evidence type="ECO:0000259" key="4">
    <source>
        <dbReference type="PROSITE" id="PS50949"/>
    </source>
</evidence>
<dbReference type="AlphaFoldDB" id="K6WQQ0"/>
<feature type="domain" description="HTH gntR-type" evidence="4">
    <location>
        <begin position="32"/>
        <end position="102"/>
    </location>
</feature>
<name>K6WQQ0_9ACTN</name>
<evidence type="ECO:0000313" key="6">
    <source>
        <dbReference type="Proteomes" id="UP000008363"/>
    </source>
</evidence>
<dbReference type="InterPro" id="IPR036388">
    <property type="entry name" value="WH-like_DNA-bd_sf"/>
</dbReference>
<keyword evidence="6" id="KW-1185">Reference proteome</keyword>
<dbReference type="Gene3D" id="1.10.10.10">
    <property type="entry name" value="Winged helix-like DNA-binding domain superfamily/Winged helix DNA-binding domain"/>
    <property type="match status" value="1"/>
</dbReference>
<proteinExistence type="predicted"/>
<keyword evidence="2" id="KW-0238">DNA-binding</keyword>
<dbReference type="CDD" id="cd07377">
    <property type="entry name" value="WHTH_GntR"/>
    <property type="match status" value="1"/>
</dbReference>
<dbReference type="SUPFAM" id="SSF48008">
    <property type="entry name" value="GntR ligand-binding domain-like"/>
    <property type="match status" value="1"/>
</dbReference>
<keyword evidence="3" id="KW-0804">Transcription</keyword>
<dbReference type="InterPro" id="IPR000524">
    <property type="entry name" value="Tscrpt_reg_HTH_GntR"/>
</dbReference>
<dbReference type="Pfam" id="PF07729">
    <property type="entry name" value="FCD"/>
    <property type="match status" value="1"/>
</dbReference>
<accession>K6WQQ0</accession>
<protein>
    <submittedName>
        <fullName evidence="5">Putative GntR family transcriptional regulator</fullName>
    </submittedName>
</protein>
<dbReference type="InterPro" id="IPR008920">
    <property type="entry name" value="TF_FadR/GntR_C"/>
</dbReference>
<dbReference type="InterPro" id="IPR011711">
    <property type="entry name" value="GntR_C"/>
</dbReference>
<dbReference type="Proteomes" id="UP000008363">
    <property type="component" value="Unassembled WGS sequence"/>
</dbReference>
<dbReference type="PRINTS" id="PR00035">
    <property type="entry name" value="HTHGNTR"/>
</dbReference>
<dbReference type="OrthoDB" id="8584262at2"/>
<reference evidence="5 6" key="1">
    <citation type="submission" date="2012-08" db="EMBL/GenBank/DDBJ databases">
        <title>Whole genome shotgun sequence of Gordonia rhizosphera NBRC 16068.</title>
        <authorList>
            <person name="Takarada H."/>
            <person name="Isaki S."/>
            <person name="Hosoyama A."/>
            <person name="Tsuchikane K."/>
            <person name="Katsumata H."/>
            <person name="Baba S."/>
            <person name="Ohji S."/>
            <person name="Yamazaki S."/>
            <person name="Fujita N."/>
        </authorList>
    </citation>
    <scope>NUCLEOTIDE SEQUENCE [LARGE SCALE GENOMIC DNA]</scope>
    <source>
        <strain evidence="5 6">NBRC 16068</strain>
    </source>
</reference>
<organism evidence="5 6">
    <name type="scientific">Gordonia rhizosphera NBRC 16068</name>
    <dbReference type="NCBI Taxonomy" id="1108045"/>
    <lineage>
        <taxon>Bacteria</taxon>
        <taxon>Bacillati</taxon>
        <taxon>Actinomycetota</taxon>
        <taxon>Actinomycetes</taxon>
        <taxon>Mycobacteriales</taxon>
        <taxon>Gordoniaceae</taxon>
        <taxon>Gordonia</taxon>
    </lineage>
</organism>
<evidence type="ECO:0000256" key="1">
    <source>
        <dbReference type="ARBA" id="ARBA00023015"/>
    </source>
</evidence>
<dbReference type="eggNOG" id="COG2186">
    <property type="taxonomic scope" value="Bacteria"/>
</dbReference>
<dbReference type="PROSITE" id="PS50949">
    <property type="entry name" value="HTH_GNTR"/>
    <property type="match status" value="1"/>
</dbReference>
<dbReference type="GO" id="GO:0003700">
    <property type="term" value="F:DNA-binding transcription factor activity"/>
    <property type="evidence" value="ECO:0007669"/>
    <property type="project" value="InterPro"/>
</dbReference>
<comment type="caution">
    <text evidence="5">The sequence shown here is derived from an EMBL/GenBank/DDBJ whole genome shotgun (WGS) entry which is preliminary data.</text>
</comment>
<dbReference type="Gene3D" id="1.20.120.530">
    <property type="entry name" value="GntR ligand-binding domain-like"/>
    <property type="match status" value="1"/>
</dbReference>
<dbReference type="Pfam" id="PF00392">
    <property type="entry name" value="GntR"/>
    <property type="match status" value="1"/>
</dbReference>
<sequence length="489" mass="52681">MTASADPLRPFDQRSAAVARTEHALFGRLDNEDASVAVARRLRTAIGLGVLGAGEKLPKEADLARQMGVTPFSLREALATLRAEGLIITRAGGRGGSFVEAAGDSGAMARETLSELTATELRDLGDWRAGLTTYAAWLAAQRGSTASAERLAALADELREVTAADQGRRVLGRFHVELASAAQSMRLTRADLSAHEEFDWLVQVLLDDSQQREVLADAMADVAEAVRAADADSAWNTAQNLVSHEITELTRHRLQLIADGIGSEPGPHADLVTELHRIATVAVDLLEAMAGEISDEVSEPPVLESLTAVVARAVLPRLGRVEELVYGIGFMAAIELLDGAPYWIEWWQRAADGTFDRDYSHQLDPGRDDFYDYGSQEYFTSPQATARPHAMGPYIDHGGVDDYLVTVTAPVTRAGEFLGIICADVRVAGLEIALSPWLAREAGECLVLNADSRVLLSNSMRYNVGDLVPAEPGLEVTDVGAFGWTVARQ</sequence>
<dbReference type="SMART" id="SM00345">
    <property type="entry name" value="HTH_GNTR"/>
    <property type="match status" value="1"/>
</dbReference>
<dbReference type="SUPFAM" id="SSF46785">
    <property type="entry name" value="Winged helix' DNA-binding domain"/>
    <property type="match status" value="1"/>
</dbReference>
<dbReference type="Gene3D" id="3.30.450.20">
    <property type="entry name" value="PAS domain"/>
    <property type="match status" value="1"/>
</dbReference>
<evidence type="ECO:0000313" key="5">
    <source>
        <dbReference type="EMBL" id="GAB88849.1"/>
    </source>
</evidence>
<dbReference type="STRING" id="1108045.GORHZ_045_00200"/>
<dbReference type="EMBL" id="BAHC01000045">
    <property type="protein sequence ID" value="GAB88849.1"/>
    <property type="molecule type" value="Genomic_DNA"/>
</dbReference>
<dbReference type="PANTHER" id="PTHR43537:SF5">
    <property type="entry name" value="UXU OPERON TRANSCRIPTIONAL REGULATOR"/>
    <property type="match status" value="1"/>
</dbReference>
<dbReference type="PANTHER" id="PTHR43537">
    <property type="entry name" value="TRANSCRIPTIONAL REGULATOR, GNTR FAMILY"/>
    <property type="match status" value="1"/>
</dbReference>
<dbReference type="RefSeq" id="WP_006330525.1">
    <property type="nucleotide sequence ID" value="NZ_BAHC01000045.1"/>
</dbReference>
<evidence type="ECO:0000256" key="3">
    <source>
        <dbReference type="ARBA" id="ARBA00023163"/>
    </source>
</evidence>